<dbReference type="InterPro" id="IPR036770">
    <property type="entry name" value="Ankyrin_rpt-contain_sf"/>
</dbReference>
<evidence type="ECO:0000313" key="5">
    <source>
        <dbReference type="Proteomes" id="UP000297910"/>
    </source>
</evidence>
<feature type="repeat" description="ANK" evidence="3">
    <location>
        <begin position="207"/>
        <end position="239"/>
    </location>
</feature>
<dbReference type="EMBL" id="PQXI01000026">
    <property type="protein sequence ID" value="TGO28521.1"/>
    <property type="molecule type" value="Genomic_DNA"/>
</dbReference>
<dbReference type="PROSITE" id="PS50088">
    <property type="entry name" value="ANK_REPEAT"/>
    <property type="match status" value="6"/>
</dbReference>
<feature type="repeat" description="ANK" evidence="3">
    <location>
        <begin position="309"/>
        <end position="341"/>
    </location>
</feature>
<keyword evidence="2 3" id="KW-0040">ANK repeat</keyword>
<protein>
    <submittedName>
        <fullName evidence="4">Uncharacterized protein</fullName>
    </submittedName>
</protein>
<feature type="repeat" description="ANK" evidence="3">
    <location>
        <begin position="275"/>
        <end position="307"/>
    </location>
</feature>
<feature type="repeat" description="ANK" evidence="3">
    <location>
        <begin position="241"/>
        <end position="273"/>
    </location>
</feature>
<comment type="caution">
    <text evidence="4">The sequence shown here is derived from an EMBL/GenBank/DDBJ whole genome shotgun (WGS) entry which is preliminary data.</text>
</comment>
<evidence type="ECO:0000256" key="3">
    <source>
        <dbReference type="PROSITE-ProRule" id="PRU00023"/>
    </source>
</evidence>
<evidence type="ECO:0000256" key="2">
    <source>
        <dbReference type="ARBA" id="ARBA00023043"/>
    </source>
</evidence>
<organism evidence="4 5">
    <name type="scientific">Botrytis paeoniae</name>
    <dbReference type="NCBI Taxonomy" id="278948"/>
    <lineage>
        <taxon>Eukaryota</taxon>
        <taxon>Fungi</taxon>
        <taxon>Dikarya</taxon>
        <taxon>Ascomycota</taxon>
        <taxon>Pezizomycotina</taxon>
        <taxon>Leotiomycetes</taxon>
        <taxon>Helotiales</taxon>
        <taxon>Sclerotiniaceae</taxon>
        <taxon>Botrytis</taxon>
    </lineage>
</organism>
<evidence type="ECO:0000313" key="4">
    <source>
        <dbReference type="EMBL" id="TGO28521.1"/>
    </source>
</evidence>
<evidence type="ECO:0000256" key="1">
    <source>
        <dbReference type="ARBA" id="ARBA00022737"/>
    </source>
</evidence>
<dbReference type="AlphaFoldDB" id="A0A4Z1G3I8"/>
<accession>A0A4Z1G3I8</accession>
<dbReference type="PROSITE" id="PS50297">
    <property type="entry name" value="ANK_REP_REGION"/>
    <property type="match status" value="4"/>
</dbReference>
<feature type="repeat" description="ANK" evidence="3">
    <location>
        <begin position="383"/>
        <end position="415"/>
    </location>
</feature>
<dbReference type="Gene3D" id="1.25.40.20">
    <property type="entry name" value="Ankyrin repeat-containing domain"/>
    <property type="match status" value="2"/>
</dbReference>
<sequence>MKIDCVKRAVTDIEISLSDNSLRASISEERSGIRQSLSQEHRDWAKTVGLGKYIKLAVENAHSAVLEVILLQHVDSNERHFAYALGKAASMGDHQLVVSILNQKDRSSPWACYRAFGLAAMRRNIPIMDTLYLKIGAYNKDIQELLLKLAASGHNDGVRFLIKKGANVNHQFGRNRFTPLYKASEYGRMTVVTTLLQAGAHLDHLSKNGTALNIATRQVNKKVVALLLKAGADPNASSGDSCGTALQEAIKRENKAIIDLLIEKGAEVNASSSSSCGTALQEAIKRENKAIIDLLIERGAEVNAPANRRSGTALQEAVKKGNEWIITKLIQLGADVNASGAPGSYWHPNPGVAIQEAIRSGDQTIVDTLLLAGANVKVPADENCGTPLQEAVRNGDEYMVKQLIDLGVDVNALAVTSPRGLWETNCNPESAIRKAVKKGNQEILEMLIQAGAVDPKEG</sequence>
<dbReference type="Pfam" id="PF00023">
    <property type="entry name" value="Ank"/>
    <property type="match status" value="1"/>
</dbReference>
<dbReference type="Proteomes" id="UP000297910">
    <property type="component" value="Unassembled WGS sequence"/>
</dbReference>
<dbReference type="PANTHER" id="PTHR24173">
    <property type="entry name" value="ANKYRIN REPEAT CONTAINING"/>
    <property type="match status" value="1"/>
</dbReference>
<keyword evidence="5" id="KW-1185">Reference proteome</keyword>
<proteinExistence type="predicted"/>
<dbReference type="PANTHER" id="PTHR24173:SF74">
    <property type="entry name" value="ANKYRIN REPEAT DOMAIN-CONTAINING PROTEIN 16"/>
    <property type="match status" value="1"/>
</dbReference>
<name>A0A4Z1G3I8_9HELO</name>
<dbReference type="SUPFAM" id="SSF48403">
    <property type="entry name" value="Ankyrin repeat"/>
    <property type="match status" value="1"/>
</dbReference>
<feature type="repeat" description="ANK" evidence="3">
    <location>
        <begin position="175"/>
        <end position="207"/>
    </location>
</feature>
<keyword evidence="1" id="KW-0677">Repeat</keyword>
<dbReference type="SMART" id="SM00248">
    <property type="entry name" value="ANK"/>
    <property type="match status" value="9"/>
</dbReference>
<reference evidence="4 5" key="1">
    <citation type="submission" date="2017-12" db="EMBL/GenBank/DDBJ databases">
        <title>Comparative genomics of Botrytis spp.</title>
        <authorList>
            <person name="Valero-Jimenez C.A."/>
            <person name="Tapia P."/>
            <person name="Veloso J."/>
            <person name="Silva-Moreno E."/>
            <person name="Staats M."/>
            <person name="Valdes J.H."/>
            <person name="Van Kan J.A.L."/>
        </authorList>
    </citation>
    <scope>NUCLEOTIDE SEQUENCE [LARGE SCALE GENOMIC DNA]</scope>
    <source>
        <strain evidence="4 5">Bp0003</strain>
    </source>
</reference>
<gene>
    <name evidence="4" type="ORF">BPAE_0026g00100</name>
</gene>
<dbReference type="Pfam" id="PF12796">
    <property type="entry name" value="Ank_2"/>
    <property type="match status" value="3"/>
</dbReference>
<dbReference type="InterPro" id="IPR002110">
    <property type="entry name" value="Ankyrin_rpt"/>
</dbReference>